<dbReference type="InterPro" id="IPR001647">
    <property type="entry name" value="HTH_TetR"/>
</dbReference>
<dbReference type="PRINTS" id="PR00455">
    <property type="entry name" value="HTHTETR"/>
</dbReference>
<dbReference type="PROSITE" id="PS50977">
    <property type="entry name" value="HTH_TETR_2"/>
    <property type="match status" value="1"/>
</dbReference>
<evidence type="ECO:0000256" key="2">
    <source>
        <dbReference type="PROSITE-ProRule" id="PRU00335"/>
    </source>
</evidence>
<keyword evidence="5" id="KW-1185">Reference proteome</keyword>
<dbReference type="EMBL" id="FXUF01000012">
    <property type="protein sequence ID" value="SMP65104.1"/>
    <property type="molecule type" value="Genomic_DNA"/>
</dbReference>
<evidence type="ECO:0000259" key="3">
    <source>
        <dbReference type="PROSITE" id="PS50977"/>
    </source>
</evidence>
<name>A0AA45WXK9_9CLOT</name>
<dbReference type="Gene3D" id="1.10.357.10">
    <property type="entry name" value="Tetracycline Repressor, domain 2"/>
    <property type="match status" value="1"/>
</dbReference>
<dbReference type="SUPFAM" id="SSF48498">
    <property type="entry name" value="Tetracyclin repressor-like, C-terminal domain"/>
    <property type="match status" value="1"/>
</dbReference>
<protein>
    <submittedName>
        <fullName evidence="4">Transcriptional regulator, TetR family</fullName>
    </submittedName>
</protein>
<dbReference type="Proteomes" id="UP001158066">
    <property type="component" value="Unassembled WGS sequence"/>
</dbReference>
<dbReference type="PANTHER" id="PTHR43479">
    <property type="entry name" value="ACREF/ENVCD OPERON REPRESSOR-RELATED"/>
    <property type="match status" value="1"/>
</dbReference>
<organism evidence="4 5">
    <name type="scientific">Anoxynatronum buryatiense</name>
    <dbReference type="NCBI Taxonomy" id="489973"/>
    <lineage>
        <taxon>Bacteria</taxon>
        <taxon>Bacillati</taxon>
        <taxon>Bacillota</taxon>
        <taxon>Clostridia</taxon>
        <taxon>Eubacteriales</taxon>
        <taxon>Clostridiaceae</taxon>
        <taxon>Anoxynatronum</taxon>
    </lineage>
</organism>
<proteinExistence type="predicted"/>
<dbReference type="PANTHER" id="PTHR43479:SF11">
    <property type="entry name" value="ACREF_ENVCD OPERON REPRESSOR-RELATED"/>
    <property type="match status" value="1"/>
</dbReference>
<feature type="domain" description="HTH tetR-type" evidence="3">
    <location>
        <begin position="8"/>
        <end position="68"/>
    </location>
</feature>
<dbReference type="RefSeq" id="WP_283410102.1">
    <property type="nucleotide sequence ID" value="NZ_FXUF01000012.1"/>
</dbReference>
<keyword evidence="1 2" id="KW-0238">DNA-binding</keyword>
<dbReference type="InterPro" id="IPR050624">
    <property type="entry name" value="HTH-type_Tx_Regulator"/>
</dbReference>
<dbReference type="GO" id="GO:0003677">
    <property type="term" value="F:DNA binding"/>
    <property type="evidence" value="ECO:0007669"/>
    <property type="project" value="UniProtKB-UniRule"/>
</dbReference>
<gene>
    <name evidence="4" type="ORF">SAMN06296020_11255</name>
</gene>
<dbReference type="InterPro" id="IPR036271">
    <property type="entry name" value="Tet_transcr_reg_TetR-rel_C_sf"/>
</dbReference>
<evidence type="ECO:0000313" key="5">
    <source>
        <dbReference type="Proteomes" id="UP001158066"/>
    </source>
</evidence>
<dbReference type="SUPFAM" id="SSF46689">
    <property type="entry name" value="Homeodomain-like"/>
    <property type="match status" value="1"/>
</dbReference>
<dbReference type="InterPro" id="IPR009057">
    <property type="entry name" value="Homeodomain-like_sf"/>
</dbReference>
<feature type="DNA-binding region" description="H-T-H motif" evidence="2">
    <location>
        <begin position="31"/>
        <end position="50"/>
    </location>
</feature>
<comment type="caution">
    <text evidence="4">The sequence shown here is derived from an EMBL/GenBank/DDBJ whole genome shotgun (WGS) entry which is preliminary data.</text>
</comment>
<evidence type="ECO:0000256" key="1">
    <source>
        <dbReference type="ARBA" id="ARBA00023125"/>
    </source>
</evidence>
<dbReference type="Pfam" id="PF00440">
    <property type="entry name" value="TetR_N"/>
    <property type="match status" value="1"/>
</dbReference>
<sequence>MPKIVDYEAKKRMIMEKAVDSFLQKGFHNTHLVDITSACGIGRTTIYQYFRNKDEILQYTIAHLFESLRDDFRIILADEAESPLQTIRKLIPAILKEYDNNRKLVVLVDLWLIMIREEHPSIELVHDHMAQIRHTFQELLDQGIEKGEIRDMPTPSMAFTLYVLVESFLIHLALHQGEDVQKHIGSVQLLLDSLQAP</sequence>
<reference evidence="4" key="1">
    <citation type="submission" date="2017-05" db="EMBL/GenBank/DDBJ databases">
        <authorList>
            <person name="Varghese N."/>
            <person name="Submissions S."/>
        </authorList>
    </citation>
    <scope>NUCLEOTIDE SEQUENCE</scope>
    <source>
        <strain evidence="4">Su22</strain>
    </source>
</reference>
<accession>A0AA45WXK9</accession>
<evidence type="ECO:0000313" key="4">
    <source>
        <dbReference type="EMBL" id="SMP65104.1"/>
    </source>
</evidence>
<dbReference type="AlphaFoldDB" id="A0AA45WXK9"/>